<feature type="domain" description="Rab-GAP TBC" evidence="2">
    <location>
        <begin position="713"/>
        <end position="905"/>
    </location>
</feature>
<feature type="compositionally biased region" description="Polar residues" evidence="1">
    <location>
        <begin position="339"/>
        <end position="363"/>
    </location>
</feature>
<dbReference type="InterPro" id="IPR035969">
    <property type="entry name" value="Rab-GAP_TBC_sf"/>
</dbReference>
<name>A0AAD1XUV9_EUPCR</name>
<dbReference type="EMBL" id="CAMPGE010021189">
    <property type="protein sequence ID" value="CAI2379353.1"/>
    <property type="molecule type" value="Genomic_DNA"/>
</dbReference>
<dbReference type="InterPro" id="IPR050302">
    <property type="entry name" value="Rab_GAP_TBC_domain"/>
</dbReference>
<dbReference type="Proteomes" id="UP001295684">
    <property type="component" value="Unassembled WGS sequence"/>
</dbReference>
<dbReference type="GO" id="GO:0031267">
    <property type="term" value="F:small GTPase binding"/>
    <property type="evidence" value="ECO:0007669"/>
    <property type="project" value="TreeGrafter"/>
</dbReference>
<keyword evidence="4" id="KW-1185">Reference proteome</keyword>
<dbReference type="AlphaFoldDB" id="A0AAD1XUV9"/>
<gene>
    <name evidence="3" type="ORF">ECRASSUSDP1_LOCUS20762</name>
</gene>
<accession>A0AAD1XUV9</accession>
<protein>
    <recommendedName>
        <fullName evidence="2">Rab-GAP TBC domain-containing protein</fullName>
    </recommendedName>
</protein>
<dbReference type="Gene3D" id="1.10.8.270">
    <property type="entry name" value="putative rabgap domain of human tbc1 domain family member 14 like domains"/>
    <property type="match status" value="1"/>
</dbReference>
<evidence type="ECO:0000259" key="2">
    <source>
        <dbReference type="PROSITE" id="PS50086"/>
    </source>
</evidence>
<proteinExistence type="predicted"/>
<organism evidence="3 4">
    <name type="scientific">Euplotes crassus</name>
    <dbReference type="NCBI Taxonomy" id="5936"/>
    <lineage>
        <taxon>Eukaryota</taxon>
        <taxon>Sar</taxon>
        <taxon>Alveolata</taxon>
        <taxon>Ciliophora</taxon>
        <taxon>Intramacronucleata</taxon>
        <taxon>Spirotrichea</taxon>
        <taxon>Hypotrichia</taxon>
        <taxon>Euplotida</taxon>
        <taxon>Euplotidae</taxon>
        <taxon>Moneuplotes</taxon>
    </lineage>
</organism>
<dbReference type="Pfam" id="PF00566">
    <property type="entry name" value="RabGAP-TBC"/>
    <property type="match status" value="1"/>
</dbReference>
<feature type="region of interest" description="Disordered" evidence="1">
    <location>
        <begin position="338"/>
        <end position="390"/>
    </location>
</feature>
<dbReference type="SUPFAM" id="SSF47923">
    <property type="entry name" value="Ypt/Rab-GAP domain of gyp1p"/>
    <property type="match status" value="2"/>
</dbReference>
<dbReference type="SMART" id="SM00164">
    <property type="entry name" value="TBC"/>
    <property type="match status" value="1"/>
</dbReference>
<dbReference type="InterPro" id="IPR000195">
    <property type="entry name" value="Rab-GAP-TBC_dom"/>
</dbReference>
<dbReference type="PANTHER" id="PTHR47219">
    <property type="entry name" value="RAB GTPASE-ACTIVATING PROTEIN 1-LIKE"/>
    <property type="match status" value="1"/>
</dbReference>
<dbReference type="PANTHER" id="PTHR47219:SF9">
    <property type="entry name" value="GTPASE ACTIVATING PROTEIN AND CENTROSOME-ASSOCIATED, ISOFORM B"/>
    <property type="match status" value="1"/>
</dbReference>
<evidence type="ECO:0000313" key="4">
    <source>
        <dbReference type="Proteomes" id="UP001295684"/>
    </source>
</evidence>
<dbReference type="Gene3D" id="1.20.1270.60">
    <property type="entry name" value="Arfaptin homology (AH) domain/BAR domain"/>
    <property type="match status" value="1"/>
</dbReference>
<comment type="caution">
    <text evidence="3">The sequence shown here is derived from an EMBL/GenBank/DDBJ whole genome shotgun (WGS) entry which is preliminary data.</text>
</comment>
<sequence>MEDLLGILEDTPDNPVISTQKFEHLQYSEDLWDSLESISAHNKKMAKNSKLLTEFMRGITKNAEIFISAIHKLTDAFEKDIKAESNISDTTYVCMTGLPGRIRTMTEFFDCYLNIAVNKCIDPIDEFMKTYTVKTASYLQEAHKFMYEMRTSDGNVKRTQNKYYKMCKKREVYDLDIEKAIQDHEKGAITFAQVQRRSNQTFDIKKQTELSYHEYIGELEDFNKLVDDSQVLYKDWLNKLQDQDEQRIDATKTCLKKFFNTFADLGELVSEKISESISSVDLMNPQTDTRVFIDENRSKDEFYKKKEFVSFDYSKKIIKNRQERLNSRESLEDFVDVGRSQSLDTNPSRNSLGISSSKTFDGTSKQEEHDLLGLGSIEDTTEERKETESFNSNKGFVKHAIEGLFKGKALTKEDQLKVFELIHEDYIDTVLSNHLNSIKTPRRLESVEILKSLAEIIKYLITVSIHDKHNDFNIVISVLSCSQNVYAIDQKSMRKILLTHLIRNHGIWQDISKWILWIYKVIEDKRQEYNERRKSITNYTSGEEPAKKVGSRLMGGIKGFGRFMLGKGNNDDDMKNDVITKNLIFNVLSQFVYHFANFGVSLEGGKKLVLYFCEKYSINKTQVHTVLTELEAVSRRGGNILTDKEKMMIPMLKRNERLKLYGHDNNTMVLGLVIPYISDDITCINILKSCRVFYEVLKDEIYKHCLLQTDKKTLTYTKRYAIWSHFLKIKDNLIEYEAMRAKIDQNPELIESVNEVIAMDVHRSYTNIKKLDQASLKNILRTYAFYNSEIKYCQGMNFLAGFLLMFFKDESITFKAFSGLIEINNMGELFKDDLPLLKQYFYKLDRLISMYLPDLYSHFKDETVQASLFGASWFITLFANTIQFQKSECINEALLKLWDYFIVFGNKGVFRASIFLLKAFEPIFYQLSFEQILAFIPQTPRFIFTPNEEDEDLSNEEMIRNLLATSVQNDDDKITQKIIEIRKELDATNNLHQYLMENNIPSFILEKIDMEYYESEKDSHAL</sequence>
<dbReference type="InterPro" id="IPR027267">
    <property type="entry name" value="AH/BAR_dom_sf"/>
</dbReference>
<dbReference type="GO" id="GO:0005096">
    <property type="term" value="F:GTPase activator activity"/>
    <property type="evidence" value="ECO:0007669"/>
    <property type="project" value="TreeGrafter"/>
</dbReference>
<evidence type="ECO:0000313" key="3">
    <source>
        <dbReference type="EMBL" id="CAI2379353.1"/>
    </source>
</evidence>
<dbReference type="SUPFAM" id="SSF103657">
    <property type="entry name" value="BAR/IMD domain-like"/>
    <property type="match status" value="1"/>
</dbReference>
<reference evidence="3" key="1">
    <citation type="submission" date="2023-07" db="EMBL/GenBank/DDBJ databases">
        <authorList>
            <consortium name="AG Swart"/>
            <person name="Singh M."/>
            <person name="Singh A."/>
            <person name="Seah K."/>
            <person name="Emmerich C."/>
        </authorList>
    </citation>
    <scope>NUCLEOTIDE SEQUENCE</scope>
    <source>
        <strain evidence="3">DP1</strain>
    </source>
</reference>
<dbReference type="PROSITE" id="PS50086">
    <property type="entry name" value="TBC_RABGAP"/>
    <property type="match status" value="1"/>
</dbReference>
<dbReference type="Gene3D" id="1.10.472.80">
    <property type="entry name" value="Ypt/Rab-GAP domain of gyp1p, domain 3"/>
    <property type="match status" value="1"/>
</dbReference>
<evidence type="ECO:0000256" key="1">
    <source>
        <dbReference type="SAM" id="MobiDB-lite"/>
    </source>
</evidence>